<sequence length="249" mass="26266">MNKKTISSRKLVTSAMLGAITIVLSLTPLGLIPLGFINATTMHIPVIIGAIAEGPIVGALVGLIFGVSSLLNALLRNPSPVSFVFYNPIISVLPRILIGITSYYAYKACTKINSDKLKGLAKGLWAIIALALVYLLVKNIKAAKSTMNIIFVGVLLLVVIGLFIYSQKSAKGDFTIAIGAFVGSMTNTILVLGGIYLIYAEKYVTTLGIPMDSARSAILGVTITSGIPEAILSVILSTAVIKALKSSRR</sequence>
<keyword evidence="1" id="KW-0472">Membrane</keyword>
<evidence type="ECO:0008006" key="4">
    <source>
        <dbReference type="Google" id="ProtNLM"/>
    </source>
</evidence>
<dbReference type="GO" id="GO:0005576">
    <property type="term" value="C:extracellular region"/>
    <property type="evidence" value="ECO:0007669"/>
    <property type="project" value="InterPro"/>
</dbReference>
<dbReference type="Proteomes" id="UP000070383">
    <property type="component" value="Unassembled WGS sequence"/>
</dbReference>
<evidence type="ECO:0000256" key="1">
    <source>
        <dbReference type="SAM" id="Phobius"/>
    </source>
</evidence>
<comment type="caution">
    <text evidence="2">The sequence shown here is derived from an EMBL/GenBank/DDBJ whole genome shotgun (WGS) entry which is preliminary data.</text>
</comment>
<evidence type="ECO:0000313" key="2">
    <source>
        <dbReference type="EMBL" id="KWZ78295.1"/>
    </source>
</evidence>
<dbReference type="PATRIC" id="fig|33036.3.peg.823"/>
<gene>
    <name evidence="2" type="ORF">HMPREF3200_00830</name>
</gene>
<feature type="transmembrane region" description="Helical" evidence="1">
    <location>
        <begin position="218"/>
        <end position="241"/>
    </location>
</feature>
<name>A0A133KFK7_9FIRM</name>
<proteinExistence type="predicted"/>
<dbReference type="OrthoDB" id="9813540at2"/>
<keyword evidence="1" id="KW-1133">Transmembrane helix</keyword>
<feature type="transmembrane region" description="Helical" evidence="1">
    <location>
        <begin position="177"/>
        <end position="198"/>
    </location>
</feature>
<protein>
    <recommendedName>
        <fullName evidence="4">ECF transporter S component</fullName>
    </recommendedName>
</protein>
<dbReference type="Pfam" id="PF12822">
    <property type="entry name" value="ECF_trnsprt"/>
    <property type="match status" value="1"/>
</dbReference>
<dbReference type="GO" id="GO:0022857">
    <property type="term" value="F:transmembrane transporter activity"/>
    <property type="evidence" value="ECO:0007669"/>
    <property type="project" value="InterPro"/>
</dbReference>
<keyword evidence="3" id="KW-1185">Reference proteome</keyword>
<dbReference type="RefSeq" id="WP_060929285.1">
    <property type="nucleotide sequence ID" value="NZ_KQ955271.1"/>
</dbReference>
<organism evidence="2 3">
    <name type="scientific">Anaerococcus tetradius</name>
    <dbReference type="NCBI Taxonomy" id="33036"/>
    <lineage>
        <taxon>Bacteria</taxon>
        <taxon>Bacillati</taxon>
        <taxon>Bacillota</taxon>
        <taxon>Tissierellia</taxon>
        <taxon>Tissierellales</taxon>
        <taxon>Peptoniphilaceae</taxon>
        <taxon>Anaerococcus</taxon>
    </lineage>
</organism>
<dbReference type="InterPro" id="IPR003842">
    <property type="entry name" value="Vacuolating_cytotoxin"/>
</dbReference>
<accession>A0A133KFK7</accession>
<feature type="transmembrane region" description="Helical" evidence="1">
    <location>
        <begin position="83"/>
        <end position="105"/>
    </location>
</feature>
<dbReference type="AlphaFoldDB" id="A0A133KFK7"/>
<dbReference type="PRINTS" id="PR01656">
    <property type="entry name" value="VACCYTOTOXIN"/>
</dbReference>
<evidence type="ECO:0000313" key="3">
    <source>
        <dbReference type="Proteomes" id="UP000070383"/>
    </source>
</evidence>
<dbReference type="EMBL" id="LRPM01000029">
    <property type="protein sequence ID" value="KWZ78295.1"/>
    <property type="molecule type" value="Genomic_DNA"/>
</dbReference>
<feature type="transmembrane region" description="Helical" evidence="1">
    <location>
        <begin position="12"/>
        <end position="34"/>
    </location>
</feature>
<feature type="transmembrane region" description="Helical" evidence="1">
    <location>
        <begin position="46"/>
        <end position="71"/>
    </location>
</feature>
<feature type="transmembrane region" description="Helical" evidence="1">
    <location>
        <begin position="117"/>
        <end position="137"/>
    </location>
</feature>
<dbReference type="InterPro" id="IPR024529">
    <property type="entry name" value="ECF_trnsprt_substrate-spec"/>
</dbReference>
<keyword evidence="1" id="KW-0812">Transmembrane</keyword>
<reference evidence="3" key="1">
    <citation type="submission" date="2016-01" db="EMBL/GenBank/DDBJ databases">
        <authorList>
            <person name="Mitreva M."/>
            <person name="Pepin K.H."/>
            <person name="Mihindukulasuriya K.A."/>
            <person name="Fulton R."/>
            <person name="Fronick C."/>
            <person name="O'Laughlin M."/>
            <person name="Miner T."/>
            <person name="Herter B."/>
            <person name="Rosa B.A."/>
            <person name="Cordes M."/>
            <person name="Tomlinson C."/>
            <person name="Wollam A."/>
            <person name="Palsikar V.B."/>
            <person name="Mardis E.R."/>
            <person name="Wilson R.K."/>
        </authorList>
    </citation>
    <scope>NUCLEOTIDE SEQUENCE [LARGE SCALE GENOMIC DNA]</scope>
    <source>
        <strain evidence="3">MJR8151</strain>
    </source>
</reference>
<dbReference type="Gene3D" id="1.10.1760.20">
    <property type="match status" value="1"/>
</dbReference>
<feature type="transmembrane region" description="Helical" evidence="1">
    <location>
        <begin position="149"/>
        <end position="165"/>
    </location>
</feature>
<dbReference type="STRING" id="33036.HMPREF3200_00830"/>